<dbReference type="EMBL" id="BMVG01000010">
    <property type="protein sequence ID" value="GHE06342.1"/>
    <property type="molecule type" value="Genomic_DNA"/>
</dbReference>
<gene>
    <name evidence="2" type="ORF">GCM10010339_46220</name>
</gene>
<comment type="caution">
    <text evidence="2">The sequence shown here is derived from an EMBL/GenBank/DDBJ whole genome shotgun (WGS) entry which is preliminary data.</text>
</comment>
<feature type="compositionally biased region" description="Basic residues" evidence="1">
    <location>
        <begin position="11"/>
        <end position="23"/>
    </location>
</feature>
<name>A0A918YK99_9ACTN</name>
<reference evidence="2" key="1">
    <citation type="journal article" date="2014" name="Int. J. Syst. Evol. Microbiol.">
        <title>Complete genome sequence of Corynebacterium casei LMG S-19264T (=DSM 44701T), isolated from a smear-ripened cheese.</title>
        <authorList>
            <consortium name="US DOE Joint Genome Institute (JGI-PGF)"/>
            <person name="Walter F."/>
            <person name="Albersmeier A."/>
            <person name="Kalinowski J."/>
            <person name="Ruckert C."/>
        </authorList>
    </citation>
    <scope>NUCLEOTIDE SEQUENCE</scope>
    <source>
        <strain evidence="2">JCM 4714</strain>
    </source>
</reference>
<protein>
    <submittedName>
        <fullName evidence="2">Uncharacterized protein</fullName>
    </submittedName>
</protein>
<reference evidence="2" key="2">
    <citation type="submission" date="2020-09" db="EMBL/GenBank/DDBJ databases">
        <authorList>
            <person name="Sun Q."/>
            <person name="Ohkuma M."/>
        </authorList>
    </citation>
    <scope>NUCLEOTIDE SEQUENCE</scope>
    <source>
        <strain evidence="2">JCM 4714</strain>
    </source>
</reference>
<dbReference type="AlphaFoldDB" id="A0A918YK99"/>
<accession>A0A918YK99</accession>
<keyword evidence="3" id="KW-1185">Reference proteome</keyword>
<evidence type="ECO:0000256" key="1">
    <source>
        <dbReference type="SAM" id="MobiDB-lite"/>
    </source>
</evidence>
<organism evidence="2 3">
    <name type="scientific">Streptomyces alanosinicus</name>
    <dbReference type="NCBI Taxonomy" id="68171"/>
    <lineage>
        <taxon>Bacteria</taxon>
        <taxon>Bacillati</taxon>
        <taxon>Actinomycetota</taxon>
        <taxon>Actinomycetes</taxon>
        <taxon>Kitasatosporales</taxon>
        <taxon>Streptomycetaceae</taxon>
        <taxon>Streptomyces</taxon>
    </lineage>
</organism>
<feature type="region of interest" description="Disordered" evidence="1">
    <location>
        <begin position="1"/>
        <end position="30"/>
    </location>
</feature>
<proteinExistence type="predicted"/>
<evidence type="ECO:0000313" key="3">
    <source>
        <dbReference type="Proteomes" id="UP000655443"/>
    </source>
</evidence>
<feature type="compositionally biased region" description="Basic and acidic residues" evidence="1">
    <location>
        <begin position="1"/>
        <end position="10"/>
    </location>
</feature>
<dbReference type="Proteomes" id="UP000655443">
    <property type="component" value="Unassembled WGS sequence"/>
</dbReference>
<evidence type="ECO:0000313" key="2">
    <source>
        <dbReference type="EMBL" id="GHE06342.1"/>
    </source>
</evidence>
<sequence>MADSTCEHPRAGHRHPRARRRGKAGLPPPAGATRRVFILVELVNRPVPEHHSLPLRALDVSPLVT</sequence>